<dbReference type="SUPFAM" id="SSF69118">
    <property type="entry name" value="AhpD-like"/>
    <property type="match status" value="1"/>
</dbReference>
<protein>
    <submittedName>
        <fullName evidence="2">Carboxymuconolactone decarboxylase family protein</fullName>
    </submittedName>
</protein>
<evidence type="ECO:0000313" key="3">
    <source>
        <dbReference type="Proteomes" id="UP000296822"/>
    </source>
</evidence>
<evidence type="ECO:0000259" key="1">
    <source>
        <dbReference type="Pfam" id="PF02627"/>
    </source>
</evidence>
<gene>
    <name evidence="2" type="ORF">DV706_04050</name>
</gene>
<dbReference type="PANTHER" id="PTHR33930">
    <property type="entry name" value="ALKYL HYDROPEROXIDE REDUCTASE AHPD"/>
    <property type="match status" value="1"/>
</dbReference>
<dbReference type="Gene3D" id="1.20.1290.10">
    <property type="entry name" value="AhpD-like"/>
    <property type="match status" value="1"/>
</dbReference>
<evidence type="ECO:0000313" key="2">
    <source>
        <dbReference type="EMBL" id="QCC53729.1"/>
    </source>
</evidence>
<name>A0A4D6HIC7_9EURY</name>
<dbReference type="PANTHER" id="PTHR33930:SF2">
    <property type="entry name" value="BLR3452 PROTEIN"/>
    <property type="match status" value="1"/>
</dbReference>
<dbReference type="InterPro" id="IPR003779">
    <property type="entry name" value="CMD-like"/>
</dbReference>
<dbReference type="InterPro" id="IPR004675">
    <property type="entry name" value="AhpD_core"/>
</dbReference>
<accession>A0A4D6HIC7</accession>
<dbReference type="GeneID" id="39850408"/>
<dbReference type="AlphaFoldDB" id="A0A4D6HIC7"/>
<dbReference type="KEGG" id="nbg:DV706_04050"/>
<feature type="domain" description="Carboxymuconolactone decarboxylase-like" evidence="1">
    <location>
        <begin position="32"/>
        <end position="106"/>
    </location>
</feature>
<dbReference type="InterPro" id="IPR029032">
    <property type="entry name" value="AhpD-like"/>
</dbReference>
<reference evidence="2 3" key="1">
    <citation type="journal article" date="2019" name="Nat. Commun.">
        <title>A new type of DNA phosphorothioation-based antiviral system in archaea.</title>
        <authorList>
            <person name="Xiong L."/>
            <person name="Liu S."/>
            <person name="Chen S."/>
            <person name="Xiao Y."/>
            <person name="Zhu B."/>
            <person name="Gao Y."/>
            <person name="Zhang Y."/>
            <person name="Chen B."/>
            <person name="Luo J."/>
            <person name="Deng Z."/>
            <person name="Chen X."/>
            <person name="Wang L."/>
            <person name="Chen S."/>
        </authorList>
    </citation>
    <scope>NUCLEOTIDE SEQUENCE [LARGE SCALE GENOMIC DNA]</scope>
    <source>
        <strain evidence="2 3">JCM 10635</strain>
    </source>
</reference>
<dbReference type="Proteomes" id="UP000296822">
    <property type="component" value="Chromosome"/>
</dbReference>
<proteinExistence type="predicted"/>
<dbReference type="EMBL" id="CP031305">
    <property type="protein sequence ID" value="QCC53729.1"/>
    <property type="molecule type" value="Genomic_DNA"/>
</dbReference>
<dbReference type="NCBIfam" id="TIGR00778">
    <property type="entry name" value="ahpD_dom"/>
    <property type="match status" value="1"/>
</dbReference>
<sequence length="133" mass="14830">MTDTYETTITDIESTLGIVPGFLEALPDDDLVAEWPTFKKYLVAETEIPAKYRELIGLAVAANIRCPYCQHFHRGAAQLQGATDAELAELSFLASYTARYSAMLHAQEYDLETFKTEAEQIAEQFQGQLASDD</sequence>
<organism evidence="2 3">
    <name type="scientific">Natronorubrum bangense</name>
    <dbReference type="NCBI Taxonomy" id="61858"/>
    <lineage>
        <taxon>Archaea</taxon>
        <taxon>Methanobacteriati</taxon>
        <taxon>Methanobacteriota</taxon>
        <taxon>Stenosarchaea group</taxon>
        <taxon>Halobacteria</taxon>
        <taxon>Halobacteriales</taxon>
        <taxon>Natrialbaceae</taxon>
        <taxon>Natronorubrum</taxon>
    </lineage>
</organism>
<dbReference type="RefSeq" id="WP_006066416.1">
    <property type="nucleotide sequence ID" value="NZ_CP031305.1"/>
</dbReference>
<dbReference type="GO" id="GO:0051920">
    <property type="term" value="F:peroxiredoxin activity"/>
    <property type="evidence" value="ECO:0007669"/>
    <property type="project" value="InterPro"/>
</dbReference>
<dbReference type="Pfam" id="PF02627">
    <property type="entry name" value="CMD"/>
    <property type="match status" value="1"/>
</dbReference>